<dbReference type="InterPro" id="IPR025944">
    <property type="entry name" value="Sigma_54_int_dom_CS"/>
</dbReference>
<keyword evidence="3" id="KW-0805">Transcription regulation</keyword>
<dbReference type="InterPro" id="IPR003593">
    <property type="entry name" value="AAA+_ATPase"/>
</dbReference>
<evidence type="ECO:0000256" key="4">
    <source>
        <dbReference type="ARBA" id="ARBA00023125"/>
    </source>
</evidence>
<feature type="region of interest" description="Disordered" evidence="6">
    <location>
        <begin position="469"/>
        <end position="519"/>
    </location>
</feature>
<protein>
    <submittedName>
        <fullName evidence="8">Sigma54 specific transcriptional regulator, Fis family</fullName>
    </submittedName>
</protein>
<dbReference type="AlphaFoldDB" id="E1TJ93"/>
<dbReference type="GO" id="GO:0005524">
    <property type="term" value="F:ATP binding"/>
    <property type="evidence" value="ECO:0007669"/>
    <property type="project" value="UniProtKB-KW"/>
</dbReference>
<dbReference type="PROSITE" id="PS00688">
    <property type="entry name" value="SIGMA54_INTERACT_3"/>
    <property type="match status" value="1"/>
</dbReference>
<dbReference type="InterPro" id="IPR025943">
    <property type="entry name" value="Sigma_54_int_dom_ATP-bd_2"/>
</dbReference>
<evidence type="ECO:0000313" key="8">
    <source>
        <dbReference type="EMBL" id="ADN59713.1"/>
    </source>
</evidence>
<dbReference type="Pfam" id="PF20161">
    <property type="entry name" value="VpsR"/>
    <property type="match status" value="1"/>
</dbReference>
<evidence type="ECO:0000256" key="1">
    <source>
        <dbReference type="ARBA" id="ARBA00022741"/>
    </source>
</evidence>
<dbReference type="SUPFAM" id="SSF52540">
    <property type="entry name" value="P-loop containing nucleoside triphosphate hydrolases"/>
    <property type="match status" value="1"/>
</dbReference>
<evidence type="ECO:0000256" key="5">
    <source>
        <dbReference type="ARBA" id="ARBA00023163"/>
    </source>
</evidence>
<dbReference type="SUPFAM" id="SSF52172">
    <property type="entry name" value="CheY-like"/>
    <property type="match status" value="1"/>
</dbReference>
<dbReference type="Gene3D" id="1.10.8.60">
    <property type="match status" value="1"/>
</dbReference>
<evidence type="ECO:0000256" key="6">
    <source>
        <dbReference type="SAM" id="MobiDB-lite"/>
    </source>
</evidence>
<dbReference type="SMART" id="SM00382">
    <property type="entry name" value="AAA"/>
    <property type="match status" value="1"/>
</dbReference>
<dbReference type="GO" id="GO:0006355">
    <property type="term" value="P:regulation of DNA-templated transcription"/>
    <property type="evidence" value="ECO:0007669"/>
    <property type="project" value="InterPro"/>
</dbReference>
<sequence>MPVMNNVKQQSSASTESGVMEMTFASAEIGRTVLYVSNSPDQKLADFLAASGWHAVHAKTTASAERMIERENIKVGLVELPEDCTSQQLSALAACMRRPETNWVAQIAPGQADNELVSRFILDYCFDFVTRPWLNERLVFALGHAHGLSALRHVQVAPEPSLGRHGMVGQCEAMQQLYRRIDKCGPTEAPVFIAGESGTGKELTARAIHERSPRAGRQFVAINCAAIPPTLLQAELFGHERGAFTGALQRKIGRIESAHEGTLFLDEIGDMPHECQAVLLRFLQEGTIERLGGNGPIQVDVRVISATHVDLDKAVEDGRFRADLYHRLCVLRLVEPPLRERGGDIRLLANYALGMYRQDGARKLRGLSSDAIVAMSNYAWPGNVRELINCVRRAVVMSEGRFLTAGDLGLPATDNGPPVTLAEIRSKAEKDAIEHALQRHGYKLSEAAAELGISRATLYRLMHADRLHQEPAGGHGSNGGGNGTSGTSGANGGSHRTPHADDDGESERRSPSLMSAASA</sequence>
<dbReference type="PROSITE" id="PS50045">
    <property type="entry name" value="SIGMA54_INTERACT_4"/>
    <property type="match status" value="1"/>
</dbReference>
<gene>
    <name evidence="8" type="ordered locus">BC1003_3773</name>
</gene>
<reference evidence="8" key="1">
    <citation type="submission" date="2010-09" db="EMBL/GenBank/DDBJ databases">
        <title>Complete sequence of chromosome2 of Burkholderia sp. CCGE1003.</title>
        <authorList>
            <consortium name="US DOE Joint Genome Institute"/>
            <person name="Lucas S."/>
            <person name="Copeland A."/>
            <person name="Lapidus A."/>
            <person name="Cheng J.-F."/>
            <person name="Bruce D."/>
            <person name="Goodwin L."/>
            <person name="Pitluck S."/>
            <person name="Daligault H."/>
            <person name="Davenport K."/>
            <person name="Detter J.C."/>
            <person name="Han C."/>
            <person name="Tapia R."/>
            <person name="Land M."/>
            <person name="Hauser L."/>
            <person name="Jeffries C."/>
            <person name="Kyrpides N."/>
            <person name="Ivanova N."/>
            <person name="Ovchinnikova G."/>
            <person name="Martinez-Romero E."/>
            <person name="Rogel M.A."/>
            <person name="Auchtung J."/>
            <person name="Tiedje J.M."/>
            <person name="Woyke T."/>
        </authorList>
    </citation>
    <scope>NUCLEOTIDE SEQUENCE</scope>
    <source>
        <strain evidence="8">CCGE1003</strain>
    </source>
</reference>
<dbReference type="GO" id="GO:0043565">
    <property type="term" value="F:sequence-specific DNA binding"/>
    <property type="evidence" value="ECO:0007669"/>
    <property type="project" value="InterPro"/>
</dbReference>
<evidence type="ECO:0000256" key="2">
    <source>
        <dbReference type="ARBA" id="ARBA00022840"/>
    </source>
</evidence>
<keyword evidence="5" id="KW-0804">Transcription</keyword>
<keyword evidence="1" id="KW-0547">Nucleotide-binding</keyword>
<dbReference type="PANTHER" id="PTHR32071:SF120">
    <property type="entry name" value="TRANSCRIPTIONAL REGULATOR-RELATED"/>
    <property type="match status" value="1"/>
</dbReference>
<dbReference type="InterPro" id="IPR011006">
    <property type="entry name" value="CheY-like_superfamily"/>
</dbReference>
<dbReference type="Gene3D" id="3.40.50.300">
    <property type="entry name" value="P-loop containing nucleotide triphosphate hydrolases"/>
    <property type="match status" value="1"/>
</dbReference>
<dbReference type="PROSITE" id="PS00676">
    <property type="entry name" value="SIGMA54_INTERACT_2"/>
    <property type="match status" value="1"/>
</dbReference>
<dbReference type="InterPro" id="IPR002078">
    <property type="entry name" value="Sigma_54_int"/>
</dbReference>
<dbReference type="InterPro" id="IPR002197">
    <property type="entry name" value="HTH_Fis"/>
</dbReference>
<feature type="domain" description="Sigma-54 factor interaction" evidence="7">
    <location>
        <begin position="167"/>
        <end position="396"/>
    </location>
</feature>
<dbReference type="CDD" id="cd00009">
    <property type="entry name" value="AAA"/>
    <property type="match status" value="1"/>
</dbReference>
<dbReference type="KEGG" id="bgf:BC1003_3773"/>
<dbReference type="eggNOG" id="COG2204">
    <property type="taxonomic scope" value="Bacteria"/>
</dbReference>
<feature type="compositionally biased region" description="Gly residues" evidence="6">
    <location>
        <begin position="473"/>
        <end position="492"/>
    </location>
</feature>
<dbReference type="Pfam" id="PF25601">
    <property type="entry name" value="AAA_lid_14"/>
    <property type="match status" value="1"/>
</dbReference>
<dbReference type="HOGENOM" id="CLU_000445_0_6_4"/>
<dbReference type="Pfam" id="PF00158">
    <property type="entry name" value="Sigma54_activat"/>
    <property type="match status" value="1"/>
</dbReference>
<feature type="compositionally biased region" description="Basic and acidic residues" evidence="6">
    <location>
        <begin position="498"/>
        <end position="510"/>
    </location>
</feature>
<dbReference type="Pfam" id="PF02954">
    <property type="entry name" value="HTH_8"/>
    <property type="match status" value="1"/>
</dbReference>
<accession>E1TJ93</accession>
<organism evidence="8">
    <name type="scientific">Burkholderia sp. (strain CCGE1003)</name>
    <dbReference type="NCBI Taxonomy" id="640512"/>
    <lineage>
        <taxon>Bacteria</taxon>
        <taxon>Pseudomonadati</taxon>
        <taxon>Pseudomonadota</taxon>
        <taxon>Betaproteobacteria</taxon>
        <taxon>Burkholderiales</taxon>
        <taxon>Burkholderiaceae</taxon>
        <taxon>Burkholderia</taxon>
    </lineage>
</organism>
<name>E1TJ93_BURSG</name>
<keyword evidence="4" id="KW-0238">DNA-binding</keyword>
<evidence type="ECO:0000259" key="7">
    <source>
        <dbReference type="PROSITE" id="PS50045"/>
    </source>
</evidence>
<dbReference type="EMBL" id="CP002218">
    <property type="protein sequence ID" value="ADN59713.1"/>
    <property type="molecule type" value="Genomic_DNA"/>
</dbReference>
<dbReference type="PANTHER" id="PTHR32071">
    <property type="entry name" value="TRANSCRIPTIONAL REGULATORY PROTEIN"/>
    <property type="match status" value="1"/>
</dbReference>
<dbReference type="SUPFAM" id="SSF46689">
    <property type="entry name" value="Homeodomain-like"/>
    <property type="match status" value="1"/>
</dbReference>
<evidence type="ECO:0000256" key="3">
    <source>
        <dbReference type="ARBA" id="ARBA00023015"/>
    </source>
</evidence>
<dbReference type="InterPro" id="IPR009057">
    <property type="entry name" value="Homeodomain-like_sf"/>
</dbReference>
<dbReference type="InterPro" id="IPR058031">
    <property type="entry name" value="AAA_lid_NorR"/>
</dbReference>
<dbReference type="InterPro" id="IPR027417">
    <property type="entry name" value="P-loop_NTPase"/>
</dbReference>
<proteinExistence type="predicted"/>
<dbReference type="Gene3D" id="1.10.10.60">
    <property type="entry name" value="Homeodomain-like"/>
    <property type="match status" value="1"/>
</dbReference>
<dbReference type="FunFam" id="3.40.50.300:FF:000006">
    <property type="entry name" value="DNA-binding transcriptional regulator NtrC"/>
    <property type="match status" value="1"/>
</dbReference>
<dbReference type="STRING" id="640512.BC1003_3773"/>
<dbReference type="InterPro" id="IPR045343">
    <property type="entry name" value="VpsR"/>
</dbReference>
<keyword evidence="2" id="KW-0067">ATP-binding</keyword>